<dbReference type="EMBL" id="CP032544">
    <property type="protein sequence ID" value="AZJ31240.1"/>
    <property type="molecule type" value="Genomic_DNA"/>
</dbReference>
<dbReference type="PANTHER" id="PTHR34818:SF1">
    <property type="entry name" value="PROTEIN BLI-3"/>
    <property type="match status" value="1"/>
</dbReference>
<feature type="domain" description="General stress protein FMN-binding split barrel" evidence="1">
    <location>
        <begin position="11"/>
        <end position="135"/>
    </location>
</feature>
<accession>A0AAE9MRZ6</accession>
<dbReference type="AlphaFoldDB" id="A0AAE9MRZ6"/>
<evidence type="ECO:0000313" key="3">
    <source>
        <dbReference type="EMBL" id="UTD16715.1"/>
    </source>
</evidence>
<evidence type="ECO:0000313" key="2">
    <source>
        <dbReference type="EMBL" id="AZJ31240.1"/>
    </source>
</evidence>
<dbReference type="SUPFAM" id="SSF50475">
    <property type="entry name" value="FMN-binding split barrel"/>
    <property type="match status" value="1"/>
</dbReference>
<dbReference type="InterPro" id="IPR052917">
    <property type="entry name" value="Stress-Dev_Protein"/>
</dbReference>
<evidence type="ECO:0000313" key="5">
    <source>
        <dbReference type="Proteomes" id="UP001056837"/>
    </source>
</evidence>
<proteinExistence type="predicted"/>
<keyword evidence="4" id="KW-1185">Reference proteome</keyword>
<dbReference type="Pfam" id="PF16242">
    <property type="entry name" value="Pyrid_ox_like"/>
    <property type="match status" value="1"/>
</dbReference>
<dbReference type="PANTHER" id="PTHR34818">
    <property type="entry name" value="PROTEIN BLI-3"/>
    <property type="match status" value="1"/>
</dbReference>
<dbReference type="InterPro" id="IPR038725">
    <property type="entry name" value="YdaG_split_barrel_FMN-bd"/>
</dbReference>
<sequence>MKKNDLVDKNAIERIQSILINTPTCMLISSLSKPNPSICPMTVKTIDNDGALWFLSDKESEHYKNIEKDNDLLLTFTNNTDKQYLSIRGKGIHYESKGIIDKLLSQQDLKNNNLHTIIILKVIINSAYYWDVNLKKSVTI</sequence>
<protein>
    <submittedName>
        <fullName evidence="3">Pyridoxamine 5'-phosphate oxidase family protein</fullName>
    </submittedName>
</protein>
<reference evidence="2 4" key="1">
    <citation type="submission" date="2018-09" db="EMBL/GenBank/DDBJ databases">
        <title>Insights into the microbiota of Asian seabass (Lates calcarifer) with tenacibaculosis symptoms and description of sp. nov. Tenacibaculum singaporense.</title>
        <authorList>
            <person name="Miyake S."/>
            <person name="Soh M."/>
            <person name="Azman M.N."/>
            <person name="Ngoh S.Y."/>
            <person name="Orban L."/>
            <person name="Seedorf H."/>
        </authorList>
    </citation>
    <scope>NUCLEOTIDE SEQUENCE [LARGE SCALE GENOMIC DNA]</scope>
    <source>
        <strain evidence="2 4">DSM 13764</strain>
    </source>
</reference>
<evidence type="ECO:0000259" key="1">
    <source>
        <dbReference type="Pfam" id="PF16242"/>
    </source>
</evidence>
<reference evidence="3" key="2">
    <citation type="submission" date="2020-04" db="EMBL/GenBank/DDBJ databases">
        <title>Tenacibaculum mesophilum bac2.</title>
        <authorList>
            <person name="Li M."/>
        </authorList>
    </citation>
    <scope>NUCLEOTIDE SEQUENCE</scope>
    <source>
        <strain evidence="3">Bac2</strain>
    </source>
</reference>
<dbReference type="Gene3D" id="2.30.110.10">
    <property type="entry name" value="Electron Transport, Fmn-binding Protein, Chain A"/>
    <property type="match status" value="1"/>
</dbReference>
<organism evidence="3 5">
    <name type="scientific">Tenacibaculum mesophilum</name>
    <dbReference type="NCBI Taxonomy" id="104268"/>
    <lineage>
        <taxon>Bacteria</taxon>
        <taxon>Pseudomonadati</taxon>
        <taxon>Bacteroidota</taxon>
        <taxon>Flavobacteriia</taxon>
        <taxon>Flavobacteriales</taxon>
        <taxon>Flavobacteriaceae</taxon>
        <taxon>Tenacibaculum</taxon>
    </lineage>
</organism>
<evidence type="ECO:0000313" key="4">
    <source>
        <dbReference type="Proteomes" id="UP000269693"/>
    </source>
</evidence>
<dbReference type="Proteomes" id="UP000269693">
    <property type="component" value="Chromosome"/>
</dbReference>
<dbReference type="Proteomes" id="UP001056837">
    <property type="component" value="Chromosome"/>
</dbReference>
<dbReference type="InterPro" id="IPR012349">
    <property type="entry name" value="Split_barrel_FMN-bd"/>
</dbReference>
<dbReference type="EMBL" id="CP050861">
    <property type="protein sequence ID" value="UTD16715.1"/>
    <property type="molecule type" value="Genomic_DNA"/>
</dbReference>
<gene>
    <name evidence="2" type="ORF">D6200_01100</name>
    <name evidence="3" type="ORF">HER15_15025</name>
</gene>
<name>A0AAE9MRZ6_9FLAO</name>
<dbReference type="RefSeq" id="WP_073181214.1">
    <property type="nucleotide sequence ID" value="NZ_CANLMG010000010.1"/>
</dbReference>